<evidence type="ECO:0000313" key="3">
    <source>
        <dbReference type="Proteomes" id="UP000009222"/>
    </source>
</evidence>
<name>F5YAU6_LEAAZ</name>
<dbReference type="InParanoid" id="F5YAU6"/>
<organism evidence="2 3">
    <name type="scientific">Leadbettera azotonutricia (strain ATCC BAA-888 / DSM 13862 / ZAS-9)</name>
    <name type="common">Treponema azotonutricium</name>
    <dbReference type="NCBI Taxonomy" id="545695"/>
    <lineage>
        <taxon>Bacteria</taxon>
        <taxon>Pseudomonadati</taxon>
        <taxon>Spirochaetota</taxon>
        <taxon>Spirochaetia</taxon>
        <taxon>Spirochaetales</taxon>
        <taxon>Breznakiellaceae</taxon>
        <taxon>Leadbettera</taxon>
    </lineage>
</organism>
<dbReference type="AlphaFoldDB" id="F5YAU6"/>
<keyword evidence="3" id="KW-1185">Reference proteome</keyword>
<dbReference type="HOGENOM" id="CLU_2605002_0_0_12"/>
<dbReference type="KEGG" id="taz:TREAZ_0685"/>
<feature type="region of interest" description="Disordered" evidence="1">
    <location>
        <begin position="54"/>
        <end position="79"/>
    </location>
</feature>
<accession>F5YAU6</accession>
<feature type="compositionally biased region" description="Polar residues" evidence="1">
    <location>
        <begin position="63"/>
        <end position="79"/>
    </location>
</feature>
<gene>
    <name evidence="2" type="ordered locus">TREAZ_0685</name>
</gene>
<protein>
    <submittedName>
        <fullName evidence="2">Uncharacterized protein</fullName>
    </submittedName>
</protein>
<dbReference type="EMBL" id="CP001841">
    <property type="protein sequence ID" value="AEF81710.1"/>
    <property type="molecule type" value="Genomic_DNA"/>
</dbReference>
<dbReference type="Proteomes" id="UP000009222">
    <property type="component" value="Chromosome"/>
</dbReference>
<proteinExistence type="predicted"/>
<sequence length="79" mass="8535">MLSDKQEKLPSFKVGHGRLRSGFAERDIGKFTVSIALVGMRDIKDYLTAAKDGTPVNPGSPFNIKNVSSGKPITKLSSK</sequence>
<dbReference type="STRING" id="545695.TREAZ_0685"/>
<reference evidence="3" key="1">
    <citation type="submission" date="2009-12" db="EMBL/GenBank/DDBJ databases">
        <title>Complete sequence of Treponema azotonutricium strain ZAS-9.</title>
        <authorList>
            <person name="Tetu S.G."/>
            <person name="Matson E."/>
            <person name="Ren Q."/>
            <person name="Seshadri R."/>
            <person name="Elbourne L."/>
            <person name="Hassan K.A."/>
            <person name="Durkin A."/>
            <person name="Radune D."/>
            <person name="Mohamoud Y."/>
            <person name="Shay R."/>
            <person name="Jin S."/>
            <person name="Zhang X."/>
            <person name="Lucey K."/>
            <person name="Ballor N.R."/>
            <person name="Ottesen E."/>
            <person name="Rosenthal R."/>
            <person name="Allen A."/>
            <person name="Leadbetter J.R."/>
            <person name="Paulsen I.T."/>
        </authorList>
    </citation>
    <scope>NUCLEOTIDE SEQUENCE [LARGE SCALE GENOMIC DNA]</scope>
    <source>
        <strain evidence="3">ATCC BAA-888 / DSM 13862 / ZAS-9</strain>
    </source>
</reference>
<evidence type="ECO:0000313" key="2">
    <source>
        <dbReference type="EMBL" id="AEF81710.1"/>
    </source>
</evidence>
<evidence type="ECO:0000256" key="1">
    <source>
        <dbReference type="SAM" id="MobiDB-lite"/>
    </source>
</evidence>
<dbReference type="RefSeq" id="WP_015711278.1">
    <property type="nucleotide sequence ID" value="NC_015577.1"/>
</dbReference>
<dbReference type="eggNOG" id="COG1672">
    <property type="taxonomic scope" value="Bacteria"/>
</dbReference>
<reference evidence="2 3" key="2">
    <citation type="journal article" date="2011" name="ISME J.">
        <title>RNA-seq reveals cooperative metabolic interactions between two termite-gut spirochete species in co-culture.</title>
        <authorList>
            <person name="Rosenthal A.Z."/>
            <person name="Matson E.G."/>
            <person name="Eldar A."/>
            <person name="Leadbetter J.R."/>
        </authorList>
    </citation>
    <scope>NUCLEOTIDE SEQUENCE [LARGE SCALE GENOMIC DNA]</scope>
    <source>
        <strain evidence="3">ATCC BAA-888 / DSM 13862 / ZAS-9</strain>
    </source>
</reference>